<feature type="compositionally biased region" description="Basic and acidic residues" evidence="1">
    <location>
        <begin position="332"/>
        <end position="341"/>
    </location>
</feature>
<reference evidence="2 3" key="1">
    <citation type="journal article" date="2012" name="Genome Biol.">
        <title>Genome and low-iron response of an oceanic diatom adapted to chronic iron limitation.</title>
        <authorList>
            <person name="Lommer M."/>
            <person name="Specht M."/>
            <person name="Roy A.S."/>
            <person name="Kraemer L."/>
            <person name="Andreson R."/>
            <person name="Gutowska M.A."/>
            <person name="Wolf J."/>
            <person name="Bergner S.V."/>
            <person name="Schilhabel M.B."/>
            <person name="Klostermeier U.C."/>
            <person name="Beiko R.G."/>
            <person name="Rosenstiel P."/>
            <person name="Hippler M."/>
            <person name="Laroche J."/>
        </authorList>
    </citation>
    <scope>NUCLEOTIDE SEQUENCE [LARGE SCALE GENOMIC DNA]</scope>
    <source>
        <strain evidence="2 3">CCMP1005</strain>
    </source>
</reference>
<dbReference type="eggNOG" id="ENOG502SZX5">
    <property type="taxonomic scope" value="Eukaryota"/>
</dbReference>
<name>K0SYI0_THAOC</name>
<protein>
    <submittedName>
        <fullName evidence="2">Uncharacterized protein</fullName>
    </submittedName>
</protein>
<sequence length="570" mass="64360">MDRMRNPRASVEPETLVVLLSTEDQRLTRIDRYCGTPGGVLSDLGVPTRLEMSATRQRGGGHRGGVEDSTLDSRHGKMSSSASFSIIEKFNSINASIESARQRSSDVRREIDRVVTSAQRAQELRERYVEEAEEARKEAAGIDKELAVANRERRARVEEQERAQRENDQVRKEHEALRRRIDEDRVAFLDRCREFRSECKRMRVAASLLVLDGGCQFEARDASDEVDLWRRLQEEDFSSGEEEGEEGDETAARPVSAATSKKRKKREDPEMEKAIQDEKDSRDAVTEAECHIHSVREKHAKLTKESEERRIQLERQRAQLARHRREVEDLEREVKNAKDDVVQANQAANAYEKEFNRRKNSNNTDARSSGSADRNTASRNRCQQQNASGRQHHSVGNDRSNNVSNPYNNSRRSANTRYDYGSSRNNSRAGQQQQGRYAPPTHRFASEMITPDASQRHQWNSGGQRQQNSRGGRAYSQRNQRQFGTAVGVDASLNEEEDEGVSQSMRNCMAAFSASSQGQVPNGLGGAQQRRESAQTSTSNDTGSDDEASVSSGEEMLEFSIFSKNDHVSS</sequence>
<gene>
    <name evidence="2" type="ORF">THAOC_13042</name>
</gene>
<keyword evidence="3" id="KW-1185">Reference proteome</keyword>
<feature type="compositionally biased region" description="Low complexity" evidence="1">
    <location>
        <begin position="460"/>
        <end position="473"/>
    </location>
</feature>
<evidence type="ECO:0000313" key="2">
    <source>
        <dbReference type="EMBL" id="EJK66056.1"/>
    </source>
</evidence>
<feature type="compositionally biased region" description="Acidic residues" evidence="1">
    <location>
        <begin position="236"/>
        <end position="249"/>
    </location>
</feature>
<organism evidence="2 3">
    <name type="scientific">Thalassiosira oceanica</name>
    <name type="common">Marine diatom</name>
    <dbReference type="NCBI Taxonomy" id="159749"/>
    <lineage>
        <taxon>Eukaryota</taxon>
        <taxon>Sar</taxon>
        <taxon>Stramenopiles</taxon>
        <taxon>Ochrophyta</taxon>
        <taxon>Bacillariophyta</taxon>
        <taxon>Coscinodiscophyceae</taxon>
        <taxon>Thalassiosirophycidae</taxon>
        <taxon>Thalassiosirales</taxon>
        <taxon>Thalassiosiraceae</taxon>
        <taxon>Thalassiosira</taxon>
    </lineage>
</organism>
<dbReference type="AlphaFoldDB" id="K0SYI0"/>
<dbReference type="Proteomes" id="UP000266841">
    <property type="component" value="Unassembled WGS sequence"/>
</dbReference>
<dbReference type="OrthoDB" id="10656735at2759"/>
<accession>K0SYI0</accession>
<comment type="caution">
    <text evidence="2">The sequence shown here is derived from an EMBL/GenBank/DDBJ whole genome shotgun (WGS) entry which is preliminary data.</text>
</comment>
<feature type="region of interest" description="Disordered" evidence="1">
    <location>
        <begin position="55"/>
        <end position="77"/>
    </location>
</feature>
<proteinExistence type="predicted"/>
<dbReference type="OMA" id="REFRSEC"/>
<dbReference type="EMBL" id="AGNL01015301">
    <property type="protein sequence ID" value="EJK66056.1"/>
    <property type="molecule type" value="Genomic_DNA"/>
</dbReference>
<feature type="region of interest" description="Disordered" evidence="1">
    <location>
        <begin position="236"/>
        <end position="570"/>
    </location>
</feature>
<feature type="region of interest" description="Disordered" evidence="1">
    <location>
        <begin position="152"/>
        <end position="175"/>
    </location>
</feature>
<feature type="compositionally biased region" description="Polar residues" evidence="1">
    <location>
        <begin position="361"/>
        <end position="389"/>
    </location>
</feature>
<feature type="compositionally biased region" description="Basic and acidic residues" evidence="1">
    <location>
        <begin position="266"/>
        <end position="317"/>
    </location>
</feature>
<evidence type="ECO:0000313" key="3">
    <source>
        <dbReference type="Proteomes" id="UP000266841"/>
    </source>
</evidence>
<evidence type="ECO:0000256" key="1">
    <source>
        <dbReference type="SAM" id="MobiDB-lite"/>
    </source>
</evidence>
<feature type="compositionally biased region" description="Polar residues" evidence="1">
    <location>
        <begin position="397"/>
        <end position="435"/>
    </location>
</feature>